<dbReference type="InterPro" id="IPR027417">
    <property type="entry name" value="P-loop_NTPase"/>
</dbReference>
<reference evidence="1" key="1">
    <citation type="journal article" date="2014" name="Int. J. Syst. Evol. Microbiol.">
        <title>Complete genome sequence of Corynebacterium casei LMG S-19264T (=DSM 44701T), isolated from a smear-ripened cheese.</title>
        <authorList>
            <consortium name="US DOE Joint Genome Institute (JGI-PGF)"/>
            <person name="Walter F."/>
            <person name="Albersmeier A."/>
            <person name="Kalinowski J."/>
            <person name="Ruckert C."/>
        </authorList>
    </citation>
    <scope>NUCLEOTIDE SEQUENCE</scope>
    <source>
        <strain evidence="1">KCTC 12711</strain>
    </source>
</reference>
<keyword evidence="2" id="KW-1185">Reference proteome</keyword>
<dbReference type="SUPFAM" id="SSF52540">
    <property type="entry name" value="P-loop containing nucleoside triphosphate hydrolases"/>
    <property type="match status" value="1"/>
</dbReference>
<dbReference type="EMBL" id="BMXA01000003">
    <property type="protein sequence ID" value="GHA10990.1"/>
    <property type="molecule type" value="Genomic_DNA"/>
</dbReference>
<evidence type="ECO:0000313" key="2">
    <source>
        <dbReference type="Proteomes" id="UP000614811"/>
    </source>
</evidence>
<sequence length="165" mass="19063">MEKLLVAILGNRNSGKSHTWNTLFGATVRTGKEERRLYFNNYEYVNVFLVSGSPEERQKYVGDLIADTDPRIVLCSTQYKDDVKTTYEYFLEKSYFIFVHWLNPGYWDGDDSLFDSLGLTNWLLSKNSMVGIRSGKISASSRVNEMKEFIYGWAKARNLIINEQG</sequence>
<reference evidence="1" key="2">
    <citation type="submission" date="2020-09" db="EMBL/GenBank/DDBJ databases">
        <authorList>
            <person name="Sun Q."/>
            <person name="Kim S."/>
        </authorList>
    </citation>
    <scope>NUCLEOTIDE SEQUENCE</scope>
    <source>
        <strain evidence="1">KCTC 12711</strain>
    </source>
</reference>
<proteinExistence type="predicted"/>
<accession>A0A918RTX8</accession>
<dbReference type="RefSeq" id="WP_189400635.1">
    <property type="nucleotide sequence ID" value="NZ_BMXA01000003.1"/>
</dbReference>
<comment type="caution">
    <text evidence="1">The sequence shown here is derived from an EMBL/GenBank/DDBJ whole genome shotgun (WGS) entry which is preliminary data.</text>
</comment>
<dbReference type="AlphaFoldDB" id="A0A918RTX8"/>
<gene>
    <name evidence="1" type="ORF">GCM10008090_20930</name>
</gene>
<protein>
    <submittedName>
        <fullName evidence="1">Uncharacterized protein</fullName>
    </submittedName>
</protein>
<dbReference type="Proteomes" id="UP000614811">
    <property type="component" value="Unassembled WGS sequence"/>
</dbReference>
<name>A0A918RTX8_9GAMM</name>
<evidence type="ECO:0000313" key="1">
    <source>
        <dbReference type="EMBL" id="GHA10990.1"/>
    </source>
</evidence>
<organism evidence="1 2">
    <name type="scientific">Arenicella chitinivorans</name>
    <dbReference type="NCBI Taxonomy" id="1329800"/>
    <lineage>
        <taxon>Bacteria</taxon>
        <taxon>Pseudomonadati</taxon>
        <taxon>Pseudomonadota</taxon>
        <taxon>Gammaproteobacteria</taxon>
        <taxon>Arenicellales</taxon>
        <taxon>Arenicellaceae</taxon>
        <taxon>Arenicella</taxon>
    </lineage>
</organism>